<comment type="subunit">
    <text evidence="10">ORC is composed of six subunits.</text>
</comment>
<evidence type="ECO:0000256" key="7">
    <source>
        <dbReference type="ARBA" id="ARBA00022842"/>
    </source>
</evidence>
<name>A0A1E3NS62_9ASCO</name>
<accession>A0A1E3NS62</accession>
<dbReference type="GO" id="GO:0005524">
    <property type="term" value="F:ATP binding"/>
    <property type="evidence" value="ECO:0007669"/>
    <property type="project" value="UniProtKB-KW"/>
</dbReference>
<dbReference type="InterPro" id="IPR027417">
    <property type="entry name" value="P-loop_NTPase"/>
</dbReference>
<evidence type="ECO:0000256" key="5">
    <source>
        <dbReference type="ARBA" id="ARBA00022741"/>
    </source>
</evidence>
<dbReference type="AlphaFoldDB" id="A0A1E3NS62"/>
<proteinExistence type="inferred from homology"/>
<evidence type="ECO:0000256" key="2">
    <source>
        <dbReference type="ARBA" id="ARBA00008398"/>
    </source>
</evidence>
<evidence type="ECO:0000256" key="8">
    <source>
        <dbReference type="ARBA" id="ARBA00023125"/>
    </source>
</evidence>
<dbReference type="GO" id="GO:0003688">
    <property type="term" value="F:DNA replication origin binding"/>
    <property type="evidence" value="ECO:0007669"/>
    <property type="project" value="TreeGrafter"/>
</dbReference>
<keyword evidence="6 10" id="KW-0067">ATP-binding</keyword>
<feature type="domain" description="BAH" evidence="12">
    <location>
        <begin position="44"/>
        <end position="175"/>
    </location>
</feature>
<dbReference type="SUPFAM" id="SSF52540">
    <property type="entry name" value="P-loop containing nucleoside triphosphate hydrolases"/>
    <property type="match status" value="1"/>
</dbReference>
<reference evidence="13 14" key="1">
    <citation type="journal article" date="2016" name="Proc. Natl. Acad. Sci. U.S.A.">
        <title>Comparative genomics of biotechnologically important yeasts.</title>
        <authorList>
            <person name="Riley R."/>
            <person name="Haridas S."/>
            <person name="Wolfe K.H."/>
            <person name="Lopes M.R."/>
            <person name="Hittinger C.T."/>
            <person name="Goeker M."/>
            <person name="Salamov A.A."/>
            <person name="Wisecaver J.H."/>
            <person name="Long T.M."/>
            <person name="Calvey C.H."/>
            <person name="Aerts A.L."/>
            <person name="Barry K.W."/>
            <person name="Choi C."/>
            <person name="Clum A."/>
            <person name="Coughlan A.Y."/>
            <person name="Deshpande S."/>
            <person name="Douglass A.P."/>
            <person name="Hanson S.J."/>
            <person name="Klenk H.-P."/>
            <person name="LaButti K.M."/>
            <person name="Lapidus A."/>
            <person name="Lindquist E.A."/>
            <person name="Lipzen A.M."/>
            <person name="Meier-Kolthoff J.P."/>
            <person name="Ohm R.A."/>
            <person name="Otillar R.P."/>
            <person name="Pangilinan J.L."/>
            <person name="Peng Y."/>
            <person name="Rokas A."/>
            <person name="Rosa C.A."/>
            <person name="Scheuner C."/>
            <person name="Sibirny A.A."/>
            <person name="Slot J.C."/>
            <person name="Stielow J.B."/>
            <person name="Sun H."/>
            <person name="Kurtzman C.P."/>
            <person name="Blackwell M."/>
            <person name="Grigoriev I.V."/>
            <person name="Jeffries T.W."/>
        </authorList>
    </citation>
    <scope>NUCLEOTIDE SEQUENCE [LARGE SCALE GENOMIC DNA]</scope>
    <source>
        <strain evidence="13 14">NRRL Y-2026</strain>
    </source>
</reference>
<evidence type="ECO:0000313" key="13">
    <source>
        <dbReference type="EMBL" id="ODQ48921.1"/>
    </source>
</evidence>
<dbReference type="InterPro" id="IPR001025">
    <property type="entry name" value="BAH_dom"/>
</dbReference>
<evidence type="ECO:0000256" key="9">
    <source>
        <dbReference type="ARBA" id="ARBA00023242"/>
    </source>
</evidence>
<dbReference type="GO" id="GO:0046872">
    <property type="term" value="F:metal ion binding"/>
    <property type="evidence" value="ECO:0007669"/>
    <property type="project" value="UniProtKB-KW"/>
</dbReference>
<keyword evidence="4" id="KW-0479">Metal-binding</keyword>
<dbReference type="InterPro" id="IPR003959">
    <property type="entry name" value="ATPase_AAA_core"/>
</dbReference>
<evidence type="ECO:0000256" key="10">
    <source>
        <dbReference type="RuleBase" id="RU365058"/>
    </source>
</evidence>
<dbReference type="Gene3D" id="2.30.30.490">
    <property type="match status" value="1"/>
</dbReference>
<dbReference type="InterPro" id="IPR003593">
    <property type="entry name" value="AAA+_ATPase"/>
</dbReference>
<dbReference type="InterPro" id="IPR048867">
    <property type="entry name" value="WHD_ORC1"/>
</dbReference>
<evidence type="ECO:0000256" key="1">
    <source>
        <dbReference type="ARBA" id="ARBA00004123"/>
    </source>
</evidence>
<dbReference type="FunFam" id="3.40.50.300:FF:000199">
    <property type="entry name" value="Origin recognition complex subunit 1"/>
    <property type="match status" value="1"/>
</dbReference>
<dbReference type="InterPro" id="IPR041083">
    <property type="entry name" value="AAA_lid_10"/>
</dbReference>
<feature type="region of interest" description="Disordered" evidence="11">
    <location>
        <begin position="278"/>
        <end position="308"/>
    </location>
</feature>
<keyword evidence="8 10" id="KW-0238">DNA-binding</keyword>
<dbReference type="InterPro" id="IPR050311">
    <property type="entry name" value="ORC1/CDC6"/>
</dbReference>
<keyword evidence="3 10" id="KW-0235">DNA replication</keyword>
<evidence type="ECO:0000256" key="3">
    <source>
        <dbReference type="ARBA" id="ARBA00022705"/>
    </source>
</evidence>
<comment type="subcellular location">
    <subcellularLocation>
        <location evidence="1 10">Nucleus</location>
    </subcellularLocation>
</comment>
<evidence type="ECO:0000256" key="6">
    <source>
        <dbReference type="ARBA" id="ARBA00022840"/>
    </source>
</evidence>
<evidence type="ECO:0000313" key="14">
    <source>
        <dbReference type="Proteomes" id="UP000094455"/>
    </source>
</evidence>
<gene>
    <name evidence="13" type="ORF">PICMEDRAFT_70514</name>
</gene>
<dbReference type="RefSeq" id="XP_019020034.1">
    <property type="nucleotide sequence ID" value="XM_019163663.1"/>
</dbReference>
<sequence length="769" mass="87784">MAKTQKDMKGWEILLSEKAESRHLRQKISSKSSGITLRRTSDGLQLKEGNCITFDLNRNSDYKIFGYGFVKDISFAVDKFLAVRILWLVKFDETIAEKLPALPAGDKYFSNELFLTPFLDSVMVSQIINKFELIGVKELKALVDSQNSVDPPKMENLFICRRFTDDSSTYFTDIIEWTTMFEAFKENKDEFYDSVKLLTLKPKSTGKKTTKFTSDAEKSLSRATIAKKTSKRKVELQSEEDEDCVEGEESEDKLADFVVDESDEDAFLEADYSDDDEKRIKKRKKTRSPRKRITEKSPRKSPRKWTRKLNVPELPMIVDEMDLQADGGFSTAKMLMKAKKVLGTGAELKALPCREEEFYQLYHRLEDAILSKNGCCIYVSGTPGVGKTATIREVIQQLSAKMTIESNGMKMFNYVEINGLKLIKPQSAYEVLWKKISNTVTSANNALTFLQQHFEPADEEEEKEDEYMNKLPLVVLLDELDQIATRNQAVMYNFFNWPTYQNSRLIVIAVANTMDLPERLLTNKISSRLGLLRIQFTSYSYNQLSEIIKHRLEQLSKHNDKLLIAKDAIEFASRKVASVSGDARRSLMICIRAVEIAEAEFMSKSDAERKELDGKYTVTIMHIMKAVNETSSSPVTGYLNSISFLSKLVLASIMLRKKRSGIAEIPVGEVYDELNNQIHVLLFTELKNRLKAEDLKLLDVVFGQGNSNMSGSVINASLFILKDLEENGILMMQPIKIERNRLVRLNISDDEILNSFKRDSLLKEIITFI</sequence>
<dbReference type="InterPro" id="IPR043151">
    <property type="entry name" value="BAH_sf"/>
</dbReference>
<dbReference type="GO" id="GO:0006270">
    <property type="term" value="P:DNA replication initiation"/>
    <property type="evidence" value="ECO:0007669"/>
    <property type="project" value="TreeGrafter"/>
</dbReference>
<organism evidence="13 14">
    <name type="scientific">Pichia membranifaciens NRRL Y-2026</name>
    <dbReference type="NCBI Taxonomy" id="763406"/>
    <lineage>
        <taxon>Eukaryota</taxon>
        <taxon>Fungi</taxon>
        <taxon>Dikarya</taxon>
        <taxon>Ascomycota</taxon>
        <taxon>Saccharomycotina</taxon>
        <taxon>Pichiomycetes</taxon>
        <taxon>Pichiales</taxon>
        <taxon>Pichiaceae</taxon>
        <taxon>Pichia</taxon>
    </lineage>
</organism>
<evidence type="ECO:0000256" key="11">
    <source>
        <dbReference type="SAM" id="MobiDB-lite"/>
    </source>
</evidence>
<dbReference type="PROSITE" id="PS51038">
    <property type="entry name" value="BAH"/>
    <property type="match status" value="1"/>
</dbReference>
<evidence type="ECO:0000256" key="4">
    <source>
        <dbReference type="ARBA" id="ARBA00022723"/>
    </source>
</evidence>
<dbReference type="OrthoDB" id="1926878at2759"/>
<keyword evidence="14" id="KW-1185">Reference proteome</keyword>
<comment type="function">
    <text evidence="10">Component of the origin recognition complex (ORC) that binds origins of replication. DNA-binding is ATP-dependent, however specific DNA sequences that define origins of replication have not been identified so far. ORC is required to assemble the pre-replication complex necessary to initiate DNA replication.</text>
</comment>
<dbReference type="GeneID" id="30180350"/>
<protein>
    <recommendedName>
        <fullName evidence="10">Origin recognition complex subunit 1</fullName>
    </recommendedName>
</protein>
<dbReference type="Pfam" id="PF00004">
    <property type="entry name" value="AAA"/>
    <property type="match status" value="1"/>
</dbReference>
<keyword evidence="7" id="KW-0460">Magnesium</keyword>
<feature type="compositionally biased region" description="Basic residues" evidence="11">
    <location>
        <begin position="280"/>
        <end position="291"/>
    </location>
</feature>
<dbReference type="GO" id="GO:0033314">
    <property type="term" value="P:mitotic DNA replication checkpoint signaling"/>
    <property type="evidence" value="ECO:0007669"/>
    <property type="project" value="TreeGrafter"/>
</dbReference>
<dbReference type="Gene3D" id="1.10.8.60">
    <property type="match status" value="1"/>
</dbReference>
<dbReference type="GO" id="GO:0005664">
    <property type="term" value="C:nuclear origin of replication recognition complex"/>
    <property type="evidence" value="ECO:0007669"/>
    <property type="project" value="TreeGrafter"/>
</dbReference>
<dbReference type="Proteomes" id="UP000094455">
    <property type="component" value="Unassembled WGS sequence"/>
</dbReference>
<keyword evidence="5 10" id="KW-0547">Nucleotide-binding</keyword>
<dbReference type="EMBL" id="KV454001">
    <property type="protein sequence ID" value="ODQ48921.1"/>
    <property type="molecule type" value="Genomic_DNA"/>
</dbReference>
<dbReference type="GO" id="GO:0003682">
    <property type="term" value="F:chromatin binding"/>
    <property type="evidence" value="ECO:0007669"/>
    <property type="project" value="InterPro"/>
</dbReference>
<dbReference type="Pfam" id="PF17872">
    <property type="entry name" value="AAA_lid_10"/>
    <property type="match status" value="1"/>
</dbReference>
<dbReference type="PANTHER" id="PTHR10763:SF23">
    <property type="entry name" value="ORIGIN RECOGNITION COMPLEX SUBUNIT 1"/>
    <property type="match status" value="1"/>
</dbReference>
<evidence type="ECO:0000259" key="12">
    <source>
        <dbReference type="PROSITE" id="PS51038"/>
    </source>
</evidence>
<dbReference type="SUPFAM" id="SSF82061">
    <property type="entry name" value="BAH domain"/>
    <property type="match status" value="1"/>
</dbReference>
<comment type="similarity">
    <text evidence="2 10">Belongs to the ORC1 family.</text>
</comment>
<dbReference type="STRING" id="763406.A0A1E3NS62"/>
<keyword evidence="9 10" id="KW-0539">Nucleus</keyword>
<dbReference type="GO" id="GO:0016887">
    <property type="term" value="F:ATP hydrolysis activity"/>
    <property type="evidence" value="ECO:0007669"/>
    <property type="project" value="InterPro"/>
</dbReference>
<dbReference type="Pfam" id="PF21312">
    <property type="entry name" value="WHD_ORC1"/>
    <property type="match status" value="1"/>
</dbReference>
<dbReference type="SMART" id="SM00382">
    <property type="entry name" value="AAA"/>
    <property type="match status" value="1"/>
</dbReference>
<dbReference type="Gene3D" id="3.40.50.300">
    <property type="entry name" value="P-loop containing nucleotide triphosphate hydrolases"/>
    <property type="match status" value="1"/>
</dbReference>
<dbReference type="PANTHER" id="PTHR10763">
    <property type="entry name" value="CELL DIVISION CONTROL PROTEIN 6-RELATED"/>
    <property type="match status" value="1"/>
</dbReference>